<feature type="region of interest" description="Disordered" evidence="1">
    <location>
        <begin position="30"/>
        <end position="51"/>
    </location>
</feature>
<accession>A0AB40BDR6</accession>
<dbReference type="Proteomes" id="UP001515500">
    <property type="component" value="Chromosome 5"/>
</dbReference>
<proteinExistence type="predicted"/>
<organism evidence="2 3">
    <name type="scientific">Dioscorea cayennensis subsp. rotundata</name>
    <name type="common">White Guinea yam</name>
    <name type="synonym">Dioscorea rotundata</name>
    <dbReference type="NCBI Taxonomy" id="55577"/>
    <lineage>
        <taxon>Eukaryota</taxon>
        <taxon>Viridiplantae</taxon>
        <taxon>Streptophyta</taxon>
        <taxon>Embryophyta</taxon>
        <taxon>Tracheophyta</taxon>
        <taxon>Spermatophyta</taxon>
        <taxon>Magnoliopsida</taxon>
        <taxon>Liliopsida</taxon>
        <taxon>Dioscoreales</taxon>
        <taxon>Dioscoreaceae</taxon>
        <taxon>Dioscorea</taxon>
    </lineage>
</organism>
<evidence type="ECO:0000313" key="3">
    <source>
        <dbReference type="RefSeq" id="XP_039125452.1"/>
    </source>
</evidence>
<evidence type="ECO:0000256" key="1">
    <source>
        <dbReference type="SAM" id="MobiDB-lite"/>
    </source>
</evidence>
<reference evidence="3" key="1">
    <citation type="submission" date="2025-08" db="UniProtKB">
        <authorList>
            <consortium name="RefSeq"/>
        </authorList>
    </citation>
    <scope>IDENTIFICATION</scope>
</reference>
<dbReference type="PANTHER" id="PTHR36048">
    <property type="entry name" value="RIBOSOME MATURATION FACTOR"/>
    <property type="match status" value="1"/>
</dbReference>
<dbReference type="GeneID" id="120261579"/>
<protein>
    <submittedName>
        <fullName evidence="3">Uncharacterized protein LOC120261579 isoform X1</fullName>
    </submittedName>
</protein>
<name>A0AB40BDR6_DIOCR</name>
<keyword evidence="2" id="KW-1185">Reference proteome</keyword>
<dbReference type="AlphaFoldDB" id="A0AB40BDR6"/>
<dbReference type="RefSeq" id="XP_039125452.1">
    <property type="nucleotide sequence ID" value="XM_039269518.1"/>
</dbReference>
<gene>
    <name evidence="3" type="primary">LOC120261579</name>
</gene>
<evidence type="ECO:0000313" key="2">
    <source>
        <dbReference type="Proteomes" id="UP001515500"/>
    </source>
</evidence>
<feature type="region of interest" description="Disordered" evidence="1">
    <location>
        <begin position="190"/>
        <end position="215"/>
    </location>
</feature>
<sequence length="215" mass="24311">MVTQAVSEAIALTEKKMDMSLDDIIKMSKKTTSKAKIPPRASNKSQGFLNGRGPQGNFNLHRFMDSRSSIRQGVLAKRRTHFQGNQFPITTNVANRAAAYSTSNWMVNWNKPSAAGTSFRRNDGEKSFAGKVVHCIPFVKHDKMLVPKQKPQTLDARFASIKEQRIRAMTHQQQMVRGSILQTVAAQRRRTHQQQHGRVTTQYGRASRPFGKFAR</sequence>
<dbReference type="PANTHER" id="PTHR36048:SF1">
    <property type="entry name" value="RIBOSOME MATURATION FACTOR"/>
    <property type="match status" value="1"/>
</dbReference>